<dbReference type="PROSITE" id="PS50983">
    <property type="entry name" value="FE_B12_PBP"/>
    <property type="match status" value="1"/>
</dbReference>
<dbReference type="RefSeq" id="WP_109264795.1">
    <property type="nucleotide sequence ID" value="NZ_QEWP01000009.1"/>
</dbReference>
<accession>A0A2U2B7N3</accession>
<dbReference type="SUPFAM" id="SSF53807">
    <property type="entry name" value="Helical backbone' metal receptor"/>
    <property type="match status" value="1"/>
</dbReference>
<comment type="caution">
    <text evidence="2">The sequence shown here is derived from an EMBL/GenBank/DDBJ whole genome shotgun (WGS) entry which is preliminary data.</text>
</comment>
<dbReference type="InterPro" id="IPR002491">
    <property type="entry name" value="ABC_transptr_periplasmic_BD"/>
</dbReference>
<sequence>MRLKRGVTIKIVTWVLCVLMLAGLYGCPGTTESGEKTGKLKVTDFRGKELVFTEPPQKVVCLIESALSGIYMLGQQNRVVGVPSSVYDQELYSYYSRLDERIKEQTLPTPGDWDFISLEQIIELEPDLVIIWASQTDAISSIEQFGIPVYAVMLHSFEDVYKEIEDFGKIMNCEERADSLIKYTAGTLENLREKYSSTQNKKSAYFMWSEGINETSGKNSTVTQLFQTAVVENACDMPSEHVTVSVEKIYDWDPDMIVMWNNKGMDPEDVLKDPLLQGLSAIQNGRVYELPEVFSCDFWTLKMQYPARLIAEWAYAEEIQSEILERELRRMYEVLYGKKLMK</sequence>
<dbReference type="Gene3D" id="3.40.50.1980">
    <property type="entry name" value="Nitrogenase molybdenum iron protein domain"/>
    <property type="match status" value="2"/>
</dbReference>
<evidence type="ECO:0000313" key="3">
    <source>
        <dbReference type="Proteomes" id="UP000244956"/>
    </source>
</evidence>
<name>A0A2U2B7N3_9BACT</name>
<evidence type="ECO:0000313" key="2">
    <source>
        <dbReference type="EMBL" id="PWD99056.1"/>
    </source>
</evidence>
<dbReference type="Proteomes" id="UP000244956">
    <property type="component" value="Unassembled WGS sequence"/>
</dbReference>
<dbReference type="PANTHER" id="PTHR30535">
    <property type="entry name" value="VITAMIN B12-BINDING PROTEIN"/>
    <property type="match status" value="1"/>
</dbReference>
<gene>
    <name evidence="2" type="ORF">DDZ16_12390</name>
</gene>
<evidence type="ECO:0000259" key="1">
    <source>
        <dbReference type="PROSITE" id="PS50983"/>
    </source>
</evidence>
<dbReference type="PROSITE" id="PS51257">
    <property type="entry name" value="PROKAR_LIPOPROTEIN"/>
    <property type="match status" value="1"/>
</dbReference>
<dbReference type="PANTHER" id="PTHR30535:SF34">
    <property type="entry name" value="MOLYBDATE-BINDING PROTEIN MOLA"/>
    <property type="match status" value="1"/>
</dbReference>
<feature type="domain" description="Fe/B12 periplasmic-binding" evidence="1">
    <location>
        <begin position="58"/>
        <end position="327"/>
    </location>
</feature>
<dbReference type="OrthoDB" id="9787830at2"/>
<dbReference type="InterPro" id="IPR050902">
    <property type="entry name" value="ABC_Transporter_SBP"/>
</dbReference>
<reference evidence="2 3" key="1">
    <citation type="submission" date="2018-05" db="EMBL/GenBank/DDBJ databases">
        <title>Marinilabilia rubrum sp. nov., isolated from saltern sediment.</title>
        <authorList>
            <person name="Zhang R."/>
        </authorList>
    </citation>
    <scope>NUCLEOTIDE SEQUENCE [LARGE SCALE GENOMIC DNA]</scope>
    <source>
        <strain evidence="2 3">WTE16</strain>
    </source>
</reference>
<dbReference type="Pfam" id="PF01497">
    <property type="entry name" value="Peripla_BP_2"/>
    <property type="match status" value="1"/>
</dbReference>
<organism evidence="2 3">
    <name type="scientific">Marinilabilia rubra</name>
    <dbReference type="NCBI Taxonomy" id="2162893"/>
    <lineage>
        <taxon>Bacteria</taxon>
        <taxon>Pseudomonadati</taxon>
        <taxon>Bacteroidota</taxon>
        <taxon>Bacteroidia</taxon>
        <taxon>Marinilabiliales</taxon>
        <taxon>Marinilabiliaceae</taxon>
        <taxon>Marinilabilia</taxon>
    </lineage>
</organism>
<protein>
    <recommendedName>
        <fullName evidence="1">Fe/B12 periplasmic-binding domain-containing protein</fullName>
    </recommendedName>
</protein>
<dbReference type="EMBL" id="QEWP01000009">
    <property type="protein sequence ID" value="PWD99056.1"/>
    <property type="molecule type" value="Genomic_DNA"/>
</dbReference>
<dbReference type="AlphaFoldDB" id="A0A2U2B7N3"/>
<proteinExistence type="predicted"/>
<keyword evidence="3" id="KW-1185">Reference proteome</keyword>